<comment type="caution">
    <text evidence="1">The sequence shown here is derived from an EMBL/GenBank/DDBJ whole genome shotgun (WGS) entry which is preliminary data.</text>
</comment>
<dbReference type="AlphaFoldDB" id="A0A9P5VPD3"/>
<name>A0A9P5VPD3_9FUNG</name>
<dbReference type="SUPFAM" id="SSF48452">
    <property type="entry name" value="TPR-like"/>
    <property type="match status" value="1"/>
</dbReference>
<dbReference type="Proteomes" id="UP000696485">
    <property type="component" value="Unassembled WGS sequence"/>
</dbReference>
<dbReference type="EMBL" id="JAAAUY010000129">
    <property type="protein sequence ID" value="KAF9334805.1"/>
    <property type="molecule type" value="Genomic_DNA"/>
</dbReference>
<dbReference type="Pfam" id="PF06041">
    <property type="entry name" value="DUF924"/>
    <property type="match status" value="1"/>
</dbReference>
<sequence>MSNIALVASHFSKRLLDIWFKGFVPGKPLNQELQALWFGGELFRDDVERALVDTEFRTSLKTSSEGTIALTILLDQIPRNIFRGSPRPFVEFDPLARETVREALAKETCKGMHPVYRHLLYMPLEHSESVEDQASCVKEFRKEYEEVEPMYKEMFKSYLEYAVAHEAVIQKFGRFPHRNEVLGRISTEAEKRHLESGGARW</sequence>
<proteinExistence type="predicted"/>
<dbReference type="Gene3D" id="1.25.40.10">
    <property type="entry name" value="Tetratricopeptide repeat domain"/>
    <property type="match status" value="1"/>
</dbReference>
<evidence type="ECO:0000313" key="1">
    <source>
        <dbReference type="EMBL" id="KAF9334805.1"/>
    </source>
</evidence>
<reference evidence="1" key="1">
    <citation type="journal article" date="2020" name="Fungal Divers.">
        <title>Resolving the Mortierellaceae phylogeny through synthesis of multi-gene phylogenetics and phylogenomics.</title>
        <authorList>
            <person name="Vandepol N."/>
            <person name="Liber J."/>
            <person name="Desiro A."/>
            <person name="Na H."/>
            <person name="Kennedy M."/>
            <person name="Barry K."/>
            <person name="Grigoriev I.V."/>
            <person name="Miller A.N."/>
            <person name="O'Donnell K."/>
            <person name="Stajich J.E."/>
            <person name="Bonito G."/>
        </authorList>
    </citation>
    <scope>NUCLEOTIDE SEQUENCE</scope>
    <source>
        <strain evidence="1">NVP1</strain>
    </source>
</reference>
<keyword evidence="2" id="KW-1185">Reference proteome</keyword>
<protein>
    <submittedName>
        <fullName evidence="1">Uncharacterized protein</fullName>
    </submittedName>
</protein>
<organism evidence="1 2">
    <name type="scientific">Podila minutissima</name>
    <dbReference type="NCBI Taxonomy" id="64525"/>
    <lineage>
        <taxon>Eukaryota</taxon>
        <taxon>Fungi</taxon>
        <taxon>Fungi incertae sedis</taxon>
        <taxon>Mucoromycota</taxon>
        <taxon>Mortierellomycotina</taxon>
        <taxon>Mortierellomycetes</taxon>
        <taxon>Mortierellales</taxon>
        <taxon>Mortierellaceae</taxon>
        <taxon>Podila</taxon>
    </lineage>
</organism>
<evidence type="ECO:0000313" key="2">
    <source>
        <dbReference type="Proteomes" id="UP000696485"/>
    </source>
</evidence>
<accession>A0A9P5VPD3</accession>
<dbReference type="InterPro" id="IPR011990">
    <property type="entry name" value="TPR-like_helical_dom_sf"/>
</dbReference>
<dbReference type="InterPro" id="IPR010323">
    <property type="entry name" value="DUF924"/>
</dbReference>
<gene>
    <name evidence="1" type="ORF">BG006_001458</name>
</gene>
<dbReference type="Gene3D" id="1.20.58.320">
    <property type="entry name" value="TPR-like"/>
    <property type="match status" value="1"/>
</dbReference>